<dbReference type="EC" id="3.5.1.4" evidence="3"/>
<dbReference type="PROSITE" id="PS00571">
    <property type="entry name" value="AMIDASES"/>
    <property type="match status" value="1"/>
</dbReference>
<keyword evidence="4" id="KW-0378">Hydrolase</keyword>
<comment type="catalytic activity">
    <reaction evidence="1">
        <text>a monocarboxylic acid amide + H2O = a monocarboxylate + NH4(+)</text>
        <dbReference type="Rhea" id="RHEA:12020"/>
        <dbReference type="ChEBI" id="CHEBI:15377"/>
        <dbReference type="ChEBI" id="CHEBI:28938"/>
        <dbReference type="ChEBI" id="CHEBI:35757"/>
        <dbReference type="ChEBI" id="CHEBI:83628"/>
        <dbReference type="EC" id="3.5.1.4"/>
    </reaction>
</comment>
<dbReference type="PIRSF" id="PIRSF001221">
    <property type="entry name" value="Amidase_fungi"/>
    <property type="match status" value="1"/>
</dbReference>
<dbReference type="InterPro" id="IPR020556">
    <property type="entry name" value="Amidase_CS"/>
</dbReference>
<gene>
    <name evidence="9" type="ORF">BS47DRAFT_1348002</name>
</gene>
<reference evidence="9" key="1">
    <citation type="journal article" date="2020" name="Nat. Commun.">
        <title>Large-scale genome sequencing of mycorrhizal fungi provides insights into the early evolution of symbiotic traits.</title>
        <authorList>
            <person name="Miyauchi S."/>
            <person name="Kiss E."/>
            <person name="Kuo A."/>
            <person name="Drula E."/>
            <person name="Kohler A."/>
            <person name="Sanchez-Garcia M."/>
            <person name="Morin E."/>
            <person name="Andreopoulos B."/>
            <person name="Barry K.W."/>
            <person name="Bonito G."/>
            <person name="Buee M."/>
            <person name="Carver A."/>
            <person name="Chen C."/>
            <person name="Cichocki N."/>
            <person name="Clum A."/>
            <person name="Culley D."/>
            <person name="Crous P.W."/>
            <person name="Fauchery L."/>
            <person name="Girlanda M."/>
            <person name="Hayes R.D."/>
            <person name="Keri Z."/>
            <person name="LaButti K."/>
            <person name="Lipzen A."/>
            <person name="Lombard V."/>
            <person name="Magnuson J."/>
            <person name="Maillard F."/>
            <person name="Murat C."/>
            <person name="Nolan M."/>
            <person name="Ohm R.A."/>
            <person name="Pangilinan J."/>
            <person name="Pereira M.F."/>
            <person name="Perotto S."/>
            <person name="Peter M."/>
            <person name="Pfister S."/>
            <person name="Riley R."/>
            <person name="Sitrit Y."/>
            <person name="Stielow J.B."/>
            <person name="Szollosi G."/>
            <person name="Zifcakova L."/>
            <person name="Stursova M."/>
            <person name="Spatafora J.W."/>
            <person name="Tedersoo L."/>
            <person name="Vaario L.M."/>
            <person name="Yamada A."/>
            <person name="Yan M."/>
            <person name="Wang P."/>
            <person name="Xu J."/>
            <person name="Bruns T."/>
            <person name="Baldrian P."/>
            <person name="Vilgalys R."/>
            <person name="Dunand C."/>
            <person name="Henrissat B."/>
            <person name="Grigoriev I.V."/>
            <person name="Hibbett D."/>
            <person name="Nagy L.G."/>
            <person name="Martin F.M."/>
        </authorList>
    </citation>
    <scope>NUCLEOTIDE SEQUENCE</scope>
    <source>
        <strain evidence="9">UP504</strain>
    </source>
</reference>
<evidence type="ECO:0000313" key="9">
    <source>
        <dbReference type="EMBL" id="KAF9510452.1"/>
    </source>
</evidence>
<comment type="similarity">
    <text evidence="2">Belongs to the amidase family.</text>
</comment>
<evidence type="ECO:0000256" key="7">
    <source>
        <dbReference type="SAM" id="MobiDB-lite"/>
    </source>
</evidence>
<dbReference type="InterPro" id="IPR036928">
    <property type="entry name" value="AS_sf"/>
</dbReference>
<dbReference type="Gene3D" id="3.90.1300.10">
    <property type="entry name" value="Amidase signature (AS) domain"/>
    <property type="match status" value="1"/>
</dbReference>
<dbReference type="PANTHER" id="PTHR46072">
    <property type="entry name" value="AMIDASE-RELATED-RELATED"/>
    <property type="match status" value="1"/>
</dbReference>
<evidence type="ECO:0000256" key="5">
    <source>
        <dbReference type="PIRSR" id="PIRSR001221-1"/>
    </source>
</evidence>
<evidence type="ECO:0000259" key="8">
    <source>
        <dbReference type="Pfam" id="PF01425"/>
    </source>
</evidence>
<dbReference type="AlphaFoldDB" id="A0A9P6ARP7"/>
<feature type="active site" description="Charge relay system" evidence="5">
    <location>
        <position position="114"/>
    </location>
</feature>
<dbReference type="InterPro" id="IPR023631">
    <property type="entry name" value="Amidase_dom"/>
</dbReference>
<evidence type="ECO:0000256" key="1">
    <source>
        <dbReference type="ARBA" id="ARBA00001311"/>
    </source>
</evidence>
<keyword evidence="10" id="KW-1185">Reference proteome</keyword>
<protein>
    <recommendedName>
        <fullName evidence="3">amidase</fullName>
        <ecNumber evidence="3">3.5.1.4</ecNumber>
    </recommendedName>
</protein>
<proteinExistence type="inferred from homology"/>
<evidence type="ECO:0000256" key="6">
    <source>
        <dbReference type="PIRSR" id="PIRSR001221-2"/>
    </source>
</evidence>
<evidence type="ECO:0000313" key="10">
    <source>
        <dbReference type="Proteomes" id="UP000886523"/>
    </source>
</evidence>
<evidence type="ECO:0000256" key="2">
    <source>
        <dbReference type="ARBA" id="ARBA00009199"/>
    </source>
</evidence>
<feature type="active site" description="Acyl-ester intermediate" evidence="5">
    <location>
        <position position="219"/>
    </location>
</feature>
<feature type="binding site" evidence="6">
    <location>
        <begin position="216"/>
        <end position="219"/>
    </location>
    <ligand>
        <name>substrate</name>
    </ligand>
</feature>
<feature type="binding site" evidence="6">
    <location>
        <position position="195"/>
    </location>
    <ligand>
        <name>substrate</name>
    </ligand>
</feature>
<sequence>MGRSKNISRQKRAQREAAIKTAKEFTGNSPPSIEYTQASAVEIVNHIRNRDQGWTATRVLDAYLRRALVVQEHINFMTEPLFESAFKDAKMLDEEFAATGRLRGPLHGVPISLKDLFDVKGVDSSIGYSLWANKPSTADADVVKLIREAGGIPFVKTNVPQTMISFECSNPVFGTTANPYPSPSTGKRIFTSGGSSGGEAALLACDGSALGFGNDIGGSLRIPAHFCGIYSFKPTPGRISTRGSTDPNPGFESLVVSIGPMASRLRTPFWEIELQASYPYRPGLDTFDSGRKLKFGYYLSGMFRGMAPGISTMESSLFLVTLGPSFLVRFLRSSVAWLAKKVMHDPIFAEAFRNSKIRSTLSPLAVSTIVFNVTSSPVGVIPVTRVDPALDQITEEWKSGAITSDGTRTYPSGRRGSKILEKTLYEGFLGDPKRYDPVAMEGLPVGIQIAGRWNEDEKVIGLMKIVDDALGERGFGPGSSFKGLQFPEVPTKEIKKTKEIEKTERTKETKETKEIKETKE</sequence>
<organism evidence="9 10">
    <name type="scientific">Hydnum rufescens UP504</name>
    <dbReference type="NCBI Taxonomy" id="1448309"/>
    <lineage>
        <taxon>Eukaryota</taxon>
        <taxon>Fungi</taxon>
        <taxon>Dikarya</taxon>
        <taxon>Basidiomycota</taxon>
        <taxon>Agaricomycotina</taxon>
        <taxon>Agaricomycetes</taxon>
        <taxon>Cantharellales</taxon>
        <taxon>Hydnaceae</taxon>
        <taxon>Hydnum</taxon>
    </lineage>
</organism>
<evidence type="ECO:0000256" key="3">
    <source>
        <dbReference type="ARBA" id="ARBA00012922"/>
    </source>
</evidence>
<accession>A0A9P6ARP7</accession>
<name>A0A9P6ARP7_9AGAM</name>
<feature type="region of interest" description="Disordered" evidence="7">
    <location>
        <begin position="495"/>
        <end position="520"/>
    </location>
</feature>
<feature type="binding site" evidence="6">
    <location>
        <position position="163"/>
    </location>
    <ligand>
        <name>substrate</name>
    </ligand>
</feature>
<dbReference type="OrthoDB" id="6428749at2759"/>
<dbReference type="EMBL" id="MU129016">
    <property type="protein sequence ID" value="KAF9510452.1"/>
    <property type="molecule type" value="Genomic_DNA"/>
</dbReference>
<dbReference type="Pfam" id="PF01425">
    <property type="entry name" value="Amidase"/>
    <property type="match status" value="1"/>
</dbReference>
<evidence type="ECO:0000256" key="4">
    <source>
        <dbReference type="ARBA" id="ARBA00022801"/>
    </source>
</evidence>
<dbReference type="Proteomes" id="UP000886523">
    <property type="component" value="Unassembled WGS sequence"/>
</dbReference>
<dbReference type="GO" id="GO:0004040">
    <property type="term" value="F:amidase activity"/>
    <property type="evidence" value="ECO:0007669"/>
    <property type="project" value="UniProtKB-EC"/>
</dbReference>
<dbReference type="PANTHER" id="PTHR46072:SF11">
    <property type="entry name" value="AMIDASE-RELATED"/>
    <property type="match status" value="1"/>
</dbReference>
<feature type="active site" description="Charge relay system" evidence="5">
    <location>
        <position position="195"/>
    </location>
</feature>
<comment type="caution">
    <text evidence="9">The sequence shown here is derived from an EMBL/GenBank/DDBJ whole genome shotgun (WGS) entry which is preliminary data.</text>
</comment>
<feature type="domain" description="Amidase" evidence="8">
    <location>
        <begin position="59"/>
        <end position="266"/>
    </location>
</feature>
<dbReference type="SUPFAM" id="SSF75304">
    <property type="entry name" value="Amidase signature (AS) enzymes"/>
    <property type="match status" value="1"/>
</dbReference>